<comment type="caution">
    <text evidence="3">The sequence shown here is derived from an EMBL/GenBank/DDBJ whole genome shotgun (WGS) entry which is preliminary data.</text>
</comment>
<dbReference type="PANTHER" id="PTHR41534">
    <property type="entry name" value="BLR3401 PROTEIN"/>
    <property type="match status" value="1"/>
</dbReference>
<keyword evidence="2" id="KW-0560">Oxidoreductase</keyword>
<dbReference type="InterPro" id="IPR032710">
    <property type="entry name" value="NTF2-like_dom_sf"/>
</dbReference>
<name>A0ABT3ZHC8_9BURK</name>
<dbReference type="Proteomes" id="UP001082899">
    <property type="component" value="Unassembled WGS sequence"/>
</dbReference>
<dbReference type="Pfam" id="PF00866">
    <property type="entry name" value="Ring_hydroxyl_B"/>
    <property type="match status" value="1"/>
</dbReference>
<dbReference type="Gene3D" id="3.10.450.50">
    <property type="match status" value="1"/>
</dbReference>
<dbReference type="EMBL" id="JAPMXC010000001">
    <property type="protein sequence ID" value="MCY0385918.1"/>
    <property type="molecule type" value="Genomic_DNA"/>
</dbReference>
<evidence type="ECO:0000256" key="2">
    <source>
        <dbReference type="ARBA" id="ARBA00023002"/>
    </source>
</evidence>
<evidence type="ECO:0000313" key="3">
    <source>
        <dbReference type="EMBL" id="MCY0385918.1"/>
    </source>
</evidence>
<accession>A0ABT3ZHC8</accession>
<dbReference type="RefSeq" id="WP_267845068.1">
    <property type="nucleotide sequence ID" value="NZ_JAPMXC010000001.1"/>
</dbReference>
<sequence length="216" mass="24655">MSGTPSPQPNTAETLSLNDILADSLHSHYIDDAYYAKLRHDFREWDQRGKPLDASERDAYEAVILHENWLLDRQAFEAWYRLYTKECVYWVPAGKPSRDPGTIDPRKNVTIAFDDRRRMGDRIVWLRTGVASAQLPVSQTTHISAGFVRVPSANPAEIKIRSQFVLHEIRGGHPMQTLAGWMGHVLVEQDGAIRIDRKLVCLLDADRARHNPTFLI</sequence>
<dbReference type="PANTHER" id="PTHR41534:SF2">
    <property type="entry name" value="3-PHENYLPROPIONATE_CINNAMIC ACID DIOXYGENASE SUBUNIT BETA"/>
    <property type="match status" value="1"/>
</dbReference>
<comment type="similarity">
    <text evidence="1">Belongs to the bacterial ring-hydroxylating dioxygenase beta subunit family.</text>
</comment>
<proteinExistence type="inferred from homology"/>
<reference evidence="3" key="1">
    <citation type="submission" date="2022-11" db="EMBL/GenBank/DDBJ databases">
        <title>Robbsia betulipollinis sp. nov., isolated from pollen of birch (Betula pendula).</title>
        <authorList>
            <person name="Shi H."/>
            <person name="Ambika Manirajan B."/>
            <person name="Ratering S."/>
            <person name="Geissler-Plaum R."/>
            <person name="Schnell S."/>
        </authorList>
    </citation>
    <scope>NUCLEOTIDE SEQUENCE</scope>
    <source>
        <strain evidence="3">Bb-Pol-6</strain>
    </source>
</reference>
<protein>
    <recommendedName>
        <fullName evidence="5">Aromatic-ring-hydroxylating dioxygenase</fullName>
    </recommendedName>
</protein>
<evidence type="ECO:0000256" key="1">
    <source>
        <dbReference type="ARBA" id="ARBA00009570"/>
    </source>
</evidence>
<keyword evidence="4" id="KW-1185">Reference proteome</keyword>
<dbReference type="SUPFAM" id="SSF54427">
    <property type="entry name" value="NTF2-like"/>
    <property type="match status" value="1"/>
</dbReference>
<evidence type="ECO:0000313" key="4">
    <source>
        <dbReference type="Proteomes" id="UP001082899"/>
    </source>
</evidence>
<gene>
    <name evidence="3" type="ORF">OVY01_01405</name>
</gene>
<dbReference type="InterPro" id="IPR000391">
    <property type="entry name" value="Rng_hydr_dOase-bsu"/>
</dbReference>
<organism evidence="3 4">
    <name type="scientific">Robbsia betulipollinis</name>
    <dbReference type="NCBI Taxonomy" id="2981849"/>
    <lineage>
        <taxon>Bacteria</taxon>
        <taxon>Pseudomonadati</taxon>
        <taxon>Pseudomonadota</taxon>
        <taxon>Betaproteobacteria</taxon>
        <taxon>Burkholderiales</taxon>
        <taxon>Burkholderiaceae</taxon>
        <taxon>Robbsia</taxon>
    </lineage>
</organism>
<evidence type="ECO:0008006" key="5">
    <source>
        <dbReference type="Google" id="ProtNLM"/>
    </source>
</evidence>